<feature type="transmembrane region" description="Helical" evidence="8">
    <location>
        <begin position="376"/>
        <end position="394"/>
    </location>
</feature>
<dbReference type="EMBL" id="JBHTBR010000005">
    <property type="protein sequence ID" value="MFC7292581.1"/>
    <property type="molecule type" value="Genomic_DNA"/>
</dbReference>
<keyword evidence="5 8" id="KW-0812">Transmembrane</keyword>
<reference evidence="11" key="1">
    <citation type="journal article" date="2019" name="Int. J. Syst. Evol. Microbiol.">
        <title>The Global Catalogue of Microorganisms (GCM) 10K type strain sequencing project: providing services to taxonomists for standard genome sequencing and annotation.</title>
        <authorList>
            <consortium name="The Broad Institute Genomics Platform"/>
            <consortium name="The Broad Institute Genome Sequencing Center for Infectious Disease"/>
            <person name="Wu L."/>
            <person name="Ma J."/>
        </authorList>
    </citation>
    <scope>NUCLEOTIDE SEQUENCE [LARGE SCALE GENOMIC DNA]</scope>
    <source>
        <strain evidence="11">CCUG 51308</strain>
    </source>
</reference>
<feature type="transmembrane region" description="Helical" evidence="8">
    <location>
        <begin position="203"/>
        <end position="223"/>
    </location>
</feature>
<evidence type="ECO:0000256" key="5">
    <source>
        <dbReference type="ARBA" id="ARBA00022692"/>
    </source>
</evidence>
<sequence length="400" mass="43442">MTPLFAAIKKEITLLGRDKHGLGLLFILPIVFILIMSLALQGSFESRGGKGIDVEIIDVDQSTASQALADRLRANEAFNITYTPSETLPQTPQKLLDGQDLGFLLTIPKGFDEHLLEVTSEQAELGITVSSKSDRRTSIIFNASVKEAIGRIKTDTMLEGMAEEAAEYGIDELSAGDLDSPIKVTYAYAGATETPPNAVQQNVPAWLVFSIFFVAIPFSNTFIKERDLGMQRRLRTTFLGPISQFVSKLIPYFVVNQIQVILMLAVGVFLVPLLGGEALVIQGHPLALIALSSSISFAALGLALFIAVLSRTTEQATMLAGLGNILLAAIGGIMVPKFVMPEKMQALAGLSPMSWGLDGFLELFLQNGNIHDISPYLLRLMAFGLTMLLLSWLVQSRQRA</sequence>
<comment type="subcellular location">
    <subcellularLocation>
        <location evidence="1">Cell membrane</location>
        <topology evidence="1">Multi-pass membrane protein</topology>
    </subcellularLocation>
</comment>
<organism evidence="10 11">
    <name type="scientific">Hirschia litorea</name>
    <dbReference type="NCBI Taxonomy" id="1199156"/>
    <lineage>
        <taxon>Bacteria</taxon>
        <taxon>Pseudomonadati</taxon>
        <taxon>Pseudomonadota</taxon>
        <taxon>Alphaproteobacteria</taxon>
        <taxon>Hyphomonadales</taxon>
        <taxon>Hyphomonadaceae</taxon>
        <taxon>Hirschia</taxon>
    </lineage>
</organism>
<accession>A0ABW2IN41</accession>
<dbReference type="InterPro" id="IPR013525">
    <property type="entry name" value="ABC2_TM"/>
</dbReference>
<evidence type="ECO:0000313" key="11">
    <source>
        <dbReference type="Proteomes" id="UP001596492"/>
    </source>
</evidence>
<dbReference type="Proteomes" id="UP001596492">
    <property type="component" value="Unassembled WGS sequence"/>
</dbReference>
<dbReference type="PANTHER" id="PTHR30294">
    <property type="entry name" value="MEMBRANE COMPONENT OF ABC TRANSPORTER YHHJ-RELATED"/>
    <property type="match status" value="1"/>
</dbReference>
<keyword evidence="7 8" id="KW-0472">Membrane</keyword>
<name>A0ABW2IN41_9PROT</name>
<feature type="transmembrane region" description="Helical" evidence="8">
    <location>
        <begin position="286"/>
        <end position="309"/>
    </location>
</feature>
<evidence type="ECO:0000259" key="9">
    <source>
        <dbReference type="PROSITE" id="PS51012"/>
    </source>
</evidence>
<dbReference type="RefSeq" id="WP_382168128.1">
    <property type="nucleotide sequence ID" value="NZ_JBHTBR010000005.1"/>
</dbReference>
<evidence type="ECO:0000256" key="6">
    <source>
        <dbReference type="ARBA" id="ARBA00022989"/>
    </source>
</evidence>
<dbReference type="Pfam" id="PF12698">
    <property type="entry name" value="ABC2_membrane_3"/>
    <property type="match status" value="1"/>
</dbReference>
<feature type="domain" description="ABC transmembrane type-2" evidence="9">
    <location>
        <begin position="168"/>
        <end position="398"/>
    </location>
</feature>
<evidence type="ECO:0000256" key="8">
    <source>
        <dbReference type="SAM" id="Phobius"/>
    </source>
</evidence>
<comment type="similarity">
    <text evidence="2">Belongs to the ABC-2 integral membrane protein family.</text>
</comment>
<protein>
    <submittedName>
        <fullName evidence="10">ABC transporter permease</fullName>
    </submittedName>
</protein>
<keyword evidence="4" id="KW-1003">Cell membrane</keyword>
<proteinExistence type="inferred from homology"/>
<feature type="transmembrane region" description="Helical" evidence="8">
    <location>
        <begin position="21"/>
        <end position="40"/>
    </location>
</feature>
<keyword evidence="6 8" id="KW-1133">Transmembrane helix</keyword>
<evidence type="ECO:0000313" key="10">
    <source>
        <dbReference type="EMBL" id="MFC7292581.1"/>
    </source>
</evidence>
<evidence type="ECO:0000256" key="1">
    <source>
        <dbReference type="ARBA" id="ARBA00004651"/>
    </source>
</evidence>
<dbReference type="PANTHER" id="PTHR30294:SF38">
    <property type="entry name" value="TRANSPORT PERMEASE PROTEIN"/>
    <property type="match status" value="1"/>
</dbReference>
<evidence type="ECO:0000256" key="3">
    <source>
        <dbReference type="ARBA" id="ARBA00022448"/>
    </source>
</evidence>
<keyword evidence="11" id="KW-1185">Reference proteome</keyword>
<keyword evidence="3" id="KW-0813">Transport</keyword>
<evidence type="ECO:0000256" key="4">
    <source>
        <dbReference type="ARBA" id="ARBA00022475"/>
    </source>
</evidence>
<dbReference type="PROSITE" id="PS51012">
    <property type="entry name" value="ABC_TM2"/>
    <property type="match status" value="1"/>
</dbReference>
<feature type="transmembrane region" description="Helical" evidence="8">
    <location>
        <begin position="249"/>
        <end position="274"/>
    </location>
</feature>
<evidence type="ECO:0000256" key="2">
    <source>
        <dbReference type="ARBA" id="ARBA00007783"/>
    </source>
</evidence>
<comment type="caution">
    <text evidence="10">The sequence shown here is derived from an EMBL/GenBank/DDBJ whole genome shotgun (WGS) entry which is preliminary data.</text>
</comment>
<dbReference type="Gene3D" id="3.40.1710.10">
    <property type="entry name" value="abc type-2 transporter like domain"/>
    <property type="match status" value="1"/>
</dbReference>
<feature type="transmembrane region" description="Helical" evidence="8">
    <location>
        <begin position="316"/>
        <end position="335"/>
    </location>
</feature>
<evidence type="ECO:0000256" key="7">
    <source>
        <dbReference type="ARBA" id="ARBA00023136"/>
    </source>
</evidence>
<dbReference type="InterPro" id="IPR051449">
    <property type="entry name" value="ABC-2_transporter_component"/>
</dbReference>
<gene>
    <name evidence="10" type="ORF">ACFQS8_13195</name>
</gene>
<dbReference type="InterPro" id="IPR047817">
    <property type="entry name" value="ABC2_TM_bact-type"/>
</dbReference>